<dbReference type="OrthoDB" id="121517at2759"/>
<feature type="region of interest" description="Disordered" evidence="1">
    <location>
        <begin position="204"/>
        <end position="224"/>
    </location>
</feature>
<evidence type="ECO:0000313" key="2">
    <source>
        <dbReference type="EMBL" id="ETV75450.1"/>
    </source>
</evidence>
<dbReference type="VEuPathDB" id="FungiDB:H257_10291"/>
<evidence type="ECO:0000256" key="1">
    <source>
        <dbReference type="SAM" id="MobiDB-lite"/>
    </source>
</evidence>
<protein>
    <recommendedName>
        <fullName evidence="3">Peptidase A2 domain-containing protein</fullName>
    </recommendedName>
</protein>
<dbReference type="GeneID" id="20812287"/>
<dbReference type="RefSeq" id="XP_009835084.1">
    <property type="nucleotide sequence ID" value="XM_009836782.1"/>
</dbReference>
<dbReference type="EMBL" id="KI913140">
    <property type="protein sequence ID" value="ETV75450.1"/>
    <property type="molecule type" value="Genomic_DNA"/>
</dbReference>
<accession>W4G701</accession>
<proteinExistence type="predicted"/>
<sequence>MQIAFAVAGLVASAAYTTSHVHPRHAAVASTFCTNVSVVDDATGDVAVVHCLHILLSFVRATSKCVEWDMRKDPDAVSEDEYIVWFKQGYDVNPQALDTLKKRVQSAVVFHILVPDADSRIGRMLDGLAVAIRRDRQESVIREVSQTIVKIITDAVVPASLHRAITEQMALTRNTPLKKDVYRFVRWLRQYAIPHERFVGYDEELEPPQKPDLLKPPGSKDLGVRRIPRGDAKPLAPAPNASAIEAKQLLRAHRSTFKRGRSSEKGASGAPGGRVATVKTDVPDGKRLELPAIVDGVLPVQASLLDSGADLSVTTGGLVSALLTAGASPEITVMVRWNSDPPVELTLGYNQQTLLENARRQEAVWDFEVSDGMDDDEGMACATPELGNTPDHDGPVRIVLESKVAEAATAGMPTAAVEQLQDLLMEFREVFRLKFGRDPPVKVESLKVRLEEGAMPVKSGLRRYPLPHMAFLEKHVRELDKAVLVYRNTRSRWVSAPRIVPKKIRETS</sequence>
<name>W4G701_APHAT</name>
<gene>
    <name evidence="2" type="ORF">H257_10291</name>
</gene>
<dbReference type="AlphaFoldDB" id="W4G701"/>
<evidence type="ECO:0008006" key="3">
    <source>
        <dbReference type="Google" id="ProtNLM"/>
    </source>
</evidence>
<organism evidence="2">
    <name type="scientific">Aphanomyces astaci</name>
    <name type="common">Crayfish plague agent</name>
    <dbReference type="NCBI Taxonomy" id="112090"/>
    <lineage>
        <taxon>Eukaryota</taxon>
        <taxon>Sar</taxon>
        <taxon>Stramenopiles</taxon>
        <taxon>Oomycota</taxon>
        <taxon>Saprolegniomycetes</taxon>
        <taxon>Saprolegniales</taxon>
        <taxon>Verrucalvaceae</taxon>
        <taxon>Aphanomyces</taxon>
    </lineage>
</organism>
<reference evidence="2" key="1">
    <citation type="submission" date="2013-12" db="EMBL/GenBank/DDBJ databases">
        <title>The Genome Sequence of Aphanomyces astaci APO3.</title>
        <authorList>
            <consortium name="The Broad Institute Genomics Platform"/>
            <person name="Russ C."/>
            <person name="Tyler B."/>
            <person name="van West P."/>
            <person name="Dieguez-Uribeondo J."/>
            <person name="Young S.K."/>
            <person name="Zeng Q."/>
            <person name="Gargeya S."/>
            <person name="Fitzgerald M."/>
            <person name="Abouelleil A."/>
            <person name="Alvarado L."/>
            <person name="Chapman S.B."/>
            <person name="Gainer-Dewar J."/>
            <person name="Goldberg J."/>
            <person name="Griggs A."/>
            <person name="Gujja S."/>
            <person name="Hansen M."/>
            <person name="Howarth C."/>
            <person name="Imamovic A."/>
            <person name="Ireland A."/>
            <person name="Larimer J."/>
            <person name="McCowan C."/>
            <person name="Murphy C."/>
            <person name="Pearson M."/>
            <person name="Poon T.W."/>
            <person name="Priest M."/>
            <person name="Roberts A."/>
            <person name="Saif S."/>
            <person name="Shea T."/>
            <person name="Sykes S."/>
            <person name="Wortman J."/>
            <person name="Nusbaum C."/>
            <person name="Birren B."/>
        </authorList>
    </citation>
    <scope>NUCLEOTIDE SEQUENCE [LARGE SCALE GENOMIC DNA]</scope>
    <source>
        <strain evidence="2">APO3</strain>
    </source>
</reference>
<feature type="region of interest" description="Disordered" evidence="1">
    <location>
        <begin position="255"/>
        <end position="279"/>
    </location>
</feature>